<reference evidence="1 2" key="1">
    <citation type="journal article" date="2016" name="Mol. Biol. Evol.">
        <title>Comparative Genomics of Early-Diverging Mushroom-Forming Fungi Provides Insights into the Origins of Lignocellulose Decay Capabilities.</title>
        <authorList>
            <person name="Nagy L.G."/>
            <person name="Riley R."/>
            <person name="Tritt A."/>
            <person name="Adam C."/>
            <person name="Daum C."/>
            <person name="Floudas D."/>
            <person name="Sun H."/>
            <person name="Yadav J.S."/>
            <person name="Pangilinan J."/>
            <person name="Larsson K.H."/>
            <person name="Matsuura K."/>
            <person name="Barry K."/>
            <person name="Labutti K."/>
            <person name="Kuo R."/>
            <person name="Ohm R.A."/>
            <person name="Bhattacharya S.S."/>
            <person name="Shirouzu T."/>
            <person name="Yoshinaga Y."/>
            <person name="Martin F.M."/>
            <person name="Grigoriev I.V."/>
            <person name="Hibbett D.S."/>
        </authorList>
    </citation>
    <scope>NUCLEOTIDE SEQUENCE [LARGE SCALE GENOMIC DNA]</scope>
    <source>
        <strain evidence="1 2">TUFC12733</strain>
    </source>
</reference>
<dbReference type="AlphaFoldDB" id="A0A167N1T2"/>
<dbReference type="STRING" id="1330018.A0A167N1T2"/>
<evidence type="ECO:0000313" key="1">
    <source>
        <dbReference type="EMBL" id="KZO97257.1"/>
    </source>
</evidence>
<protein>
    <submittedName>
        <fullName evidence="1">Uncharacterized protein</fullName>
    </submittedName>
</protein>
<keyword evidence="2" id="KW-1185">Reference proteome</keyword>
<dbReference type="OrthoDB" id="343092at2759"/>
<accession>A0A167N1T2</accession>
<evidence type="ECO:0000313" key="2">
    <source>
        <dbReference type="Proteomes" id="UP000076738"/>
    </source>
</evidence>
<dbReference type="Proteomes" id="UP000076738">
    <property type="component" value="Unassembled WGS sequence"/>
</dbReference>
<organism evidence="1 2">
    <name type="scientific">Calocera viscosa (strain TUFC12733)</name>
    <dbReference type="NCBI Taxonomy" id="1330018"/>
    <lineage>
        <taxon>Eukaryota</taxon>
        <taxon>Fungi</taxon>
        <taxon>Dikarya</taxon>
        <taxon>Basidiomycota</taxon>
        <taxon>Agaricomycotina</taxon>
        <taxon>Dacrymycetes</taxon>
        <taxon>Dacrymycetales</taxon>
        <taxon>Dacrymycetaceae</taxon>
        <taxon>Calocera</taxon>
    </lineage>
</organism>
<name>A0A167N1T2_CALVF</name>
<gene>
    <name evidence="1" type="ORF">CALVIDRAFT_82138</name>
</gene>
<dbReference type="EMBL" id="KV417280">
    <property type="protein sequence ID" value="KZO97257.1"/>
    <property type="molecule type" value="Genomic_DNA"/>
</dbReference>
<proteinExistence type="predicted"/>
<sequence length="209" mass="24055">MAAEKEKSKTLKTINKLVPDKKDTLPDMFIEICSALDESPQFQPIAHHVRAMIVEKSGHPGAGDWPIRVVDELDPPNTICWRRRVTARFDKGKRQFVPLDHPQSVMENARLLYLQEEHLQNGLKNGRFEQTVQRLRDELCPNGLLFAMIDGSSGSKVIERQLTMMMMKHRLNVIRVEGPEDAATWLYDITADLGFKPHRYELYVNPVHN</sequence>
<dbReference type="Gene3D" id="3.40.50.10130">
    <property type="match status" value="1"/>
</dbReference>